<comment type="caution">
    <text evidence="10">The sequence shown here is derived from an EMBL/GenBank/DDBJ whole genome shotgun (WGS) entry which is preliminary data.</text>
</comment>
<evidence type="ECO:0000256" key="6">
    <source>
        <dbReference type="ARBA" id="ARBA00022701"/>
    </source>
</evidence>
<evidence type="ECO:0000256" key="2">
    <source>
        <dbReference type="ARBA" id="ARBA00004496"/>
    </source>
</evidence>
<gene>
    <name evidence="10" type="ORF">GIB67_009334</name>
</gene>
<dbReference type="EMBL" id="JACGCM010001129">
    <property type="protein sequence ID" value="KAF6161455.1"/>
    <property type="molecule type" value="Genomic_DNA"/>
</dbReference>
<evidence type="ECO:0000256" key="9">
    <source>
        <dbReference type="SAM" id="MobiDB-lite"/>
    </source>
</evidence>
<feature type="coiled-coil region" evidence="8">
    <location>
        <begin position="463"/>
        <end position="493"/>
    </location>
</feature>
<evidence type="ECO:0000313" key="10">
    <source>
        <dbReference type="EMBL" id="KAF6161455.1"/>
    </source>
</evidence>
<dbReference type="GO" id="GO:0005874">
    <property type="term" value="C:microtubule"/>
    <property type="evidence" value="ECO:0007669"/>
    <property type="project" value="UniProtKB-KW"/>
</dbReference>
<reference evidence="10 11" key="1">
    <citation type="journal article" date="2020" name="IScience">
        <title>Genome Sequencing of the Endangered Kingdonia uniflora (Circaeasteraceae, Ranunculales) Reveals Potential Mechanisms of Evolutionary Specialization.</title>
        <authorList>
            <person name="Sun Y."/>
            <person name="Deng T."/>
            <person name="Zhang A."/>
            <person name="Moore M.J."/>
            <person name="Landis J.B."/>
            <person name="Lin N."/>
            <person name="Zhang H."/>
            <person name="Zhang X."/>
            <person name="Huang J."/>
            <person name="Zhang X."/>
            <person name="Sun H."/>
            <person name="Wang H."/>
        </authorList>
    </citation>
    <scope>NUCLEOTIDE SEQUENCE [LARGE SCALE GENOMIC DNA]</scope>
    <source>
        <strain evidence="10">TB1705</strain>
        <tissue evidence="10">Leaf</tissue>
    </source>
</reference>
<feature type="coiled-coil region" evidence="8">
    <location>
        <begin position="224"/>
        <end position="258"/>
    </location>
</feature>
<dbReference type="PANTHER" id="PTHR19321">
    <property type="entry name" value="PROTEIN REGULATOR OF CYTOKINESIS 1 PRC1-RELATED"/>
    <property type="match status" value="1"/>
</dbReference>
<dbReference type="Gene3D" id="1.20.58.1520">
    <property type="match status" value="1"/>
</dbReference>
<evidence type="ECO:0000256" key="1">
    <source>
        <dbReference type="ARBA" id="ARBA00004123"/>
    </source>
</evidence>
<dbReference type="Pfam" id="PF03999">
    <property type="entry name" value="MAP65_ASE1"/>
    <property type="match status" value="1"/>
</dbReference>
<keyword evidence="7" id="KW-0539">Nucleus</keyword>
<dbReference type="GO" id="GO:0000226">
    <property type="term" value="P:microtubule cytoskeleton organization"/>
    <property type="evidence" value="ECO:0007669"/>
    <property type="project" value="InterPro"/>
</dbReference>
<evidence type="ECO:0000256" key="5">
    <source>
        <dbReference type="ARBA" id="ARBA00022553"/>
    </source>
</evidence>
<protein>
    <submittedName>
        <fullName evidence="10">Uncharacterized protein</fullName>
    </submittedName>
</protein>
<feature type="region of interest" description="Disordered" evidence="9">
    <location>
        <begin position="542"/>
        <end position="561"/>
    </location>
</feature>
<evidence type="ECO:0000313" key="11">
    <source>
        <dbReference type="Proteomes" id="UP000541444"/>
    </source>
</evidence>
<evidence type="ECO:0000256" key="4">
    <source>
        <dbReference type="ARBA" id="ARBA00022490"/>
    </source>
</evidence>
<dbReference type="GO" id="GO:0005737">
    <property type="term" value="C:cytoplasm"/>
    <property type="evidence" value="ECO:0007669"/>
    <property type="project" value="UniProtKB-SubCell"/>
</dbReference>
<keyword evidence="5" id="KW-0597">Phosphoprotein</keyword>
<keyword evidence="4" id="KW-0963">Cytoplasm</keyword>
<keyword evidence="8" id="KW-0175">Coiled coil</keyword>
<dbReference type="Proteomes" id="UP000541444">
    <property type="component" value="Unassembled WGS sequence"/>
</dbReference>
<dbReference type="GO" id="GO:0005819">
    <property type="term" value="C:spindle"/>
    <property type="evidence" value="ECO:0007669"/>
    <property type="project" value="TreeGrafter"/>
</dbReference>
<organism evidence="10 11">
    <name type="scientific">Kingdonia uniflora</name>
    <dbReference type="NCBI Taxonomy" id="39325"/>
    <lineage>
        <taxon>Eukaryota</taxon>
        <taxon>Viridiplantae</taxon>
        <taxon>Streptophyta</taxon>
        <taxon>Embryophyta</taxon>
        <taxon>Tracheophyta</taxon>
        <taxon>Spermatophyta</taxon>
        <taxon>Magnoliopsida</taxon>
        <taxon>Ranunculales</taxon>
        <taxon>Circaeasteraceae</taxon>
        <taxon>Kingdonia</taxon>
    </lineage>
</organism>
<keyword evidence="11" id="KW-1185">Reference proteome</keyword>
<feature type="region of interest" description="Disordered" evidence="9">
    <location>
        <begin position="505"/>
        <end position="529"/>
    </location>
</feature>
<dbReference type="PANTHER" id="PTHR19321:SF3">
    <property type="entry name" value="65-KDA MICROTUBULE-ASSOCIATED PROTEIN 8"/>
    <property type="match status" value="1"/>
</dbReference>
<proteinExistence type="inferred from homology"/>
<dbReference type="AlphaFoldDB" id="A0A7J7N2S7"/>
<evidence type="ECO:0000256" key="8">
    <source>
        <dbReference type="SAM" id="Coils"/>
    </source>
</evidence>
<dbReference type="InterPro" id="IPR007145">
    <property type="entry name" value="MAP65_Ase1_PRC1"/>
</dbReference>
<keyword evidence="6" id="KW-0493">Microtubule</keyword>
<sequence>MGLFSTPIRLGSSALLESSCGYLLQELKLIWEEIGQDQLEKEKNLLELEQECLEVYKRKVDKANIFRAHLHQALADAEAEFTHLLVSLGERSLPVWPEKKVGTLKEQLDSITPALQEIQLKKDERVNQFRDIQMKIQKISAEIAGRAELNVDVTVNENDLSLTKLEEYRVKLQRLQKEKSDRVLKVEACMSTVCILSTTLGLDYSKIVAEVYSSLNESRLNQTKNISDDILSKLNRTMEALQEEKKKRLEKIQEHGKALTNLWSLMDTSYEDRQIFSHVIDFLSVSVAEISRTGSLTLDIVQQAEAEVERLDQLKASKMKELFLKKEMELQEICKRTHMEIPSELEMDSIFNFINSGEICHADLTTMDGQISKAKEETLSRMDILEKVEKWISSCDEEHWLEEYDRDENRYSVSRGAHKNLKRAERARITVKKIPALVELLMAMTRGWEEERKKLFLYDEVPLLAMLGEYNLLRQEKEEEKQRQRENKKVQIQVVIGQENLFGSRPGMGNRRLSTRSINGGFGGTRTPLNRRLSIGMQQLGSNSINTRTQGSSFMKDKAKG</sequence>
<feature type="compositionally biased region" description="Polar residues" evidence="9">
    <location>
        <begin position="542"/>
        <end position="553"/>
    </location>
</feature>
<evidence type="ECO:0000256" key="3">
    <source>
        <dbReference type="ARBA" id="ARBA00006187"/>
    </source>
</evidence>
<accession>A0A7J7N2S7</accession>
<dbReference type="GO" id="GO:0008017">
    <property type="term" value="F:microtubule binding"/>
    <property type="evidence" value="ECO:0007669"/>
    <property type="project" value="InterPro"/>
</dbReference>
<dbReference type="GO" id="GO:0005634">
    <property type="term" value="C:nucleus"/>
    <property type="evidence" value="ECO:0007669"/>
    <property type="project" value="UniProtKB-SubCell"/>
</dbReference>
<comment type="similarity">
    <text evidence="3">Belongs to the MAP65/ASE1 family.</text>
</comment>
<dbReference type="FunFam" id="1.20.58.1520:FF:000002">
    <property type="entry name" value="65-kDa microtubule-associated protein 6"/>
    <property type="match status" value="1"/>
</dbReference>
<name>A0A7J7N2S7_9MAGN</name>
<evidence type="ECO:0000256" key="7">
    <source>
        <dbReference type="ARBA" id="ARBA00023242"/>
    </source>
</evidence>
<comment type="subcellular location">
    <subcellularLocation>
        <location evidence="2">Cytoplasm</location>
    </subcellularLocation>
    <subcellularLocation>
        <location evidence="1">Nucleus</location>
    </subcellularLocation>
</comment>
<dbReference type="OrthoDB" id="642895at2759"/>